<sequence length="231" mass="27052">MNDELEKTANFFFPVDNQSRKQKFIHTRRQLKHPIQNNVSNPSTQITTSKRSSDNSGVEGQHTPPQIYGIRKRSELYTNSEDRKPNNFRILSSNSNQRSSYAQQFSFGNQFKLINEFLQNNDNNQSPPFKQLKKLPEIFSQRNSSQGFRQGSRILSGQNKRETMSNFIKDNECSKEQFMQQFQLKQTINKQQQQLRVTQNKLPNIGQPVSFLQTKQQLKMINKIFSGKRDQ</sequence>
<evidence type="ECO:0000313" key="2">
    <source>
        <dbReference type="EMBL" id="CAD8083885.1"/>
    </source>
</evidence>
<evidence type="ECO:0000256" key="1">
    <source>
        <dbReference type="SAM" id="MobiDB-lite"/>
    </source>
</evidence>
<protein>
    <submittedName>
        <fullName evidence="2">Uncharacterized protein</fullName>
    </submittedName>
</protein>
<accession>A0A8S1N4D0</accession>
<dbReference type="EMBL" id="CAJJDN010000045">
    <property type="protein sequence ID" value="CAD8083885.1"/>
    <property type="molecule type" value="Genomic_DNA"/>
</dbReference>
<feature type="region of interest" description="Disordered" evidence="1">
    <location>
        <begin position="30"/>
        <end position="72"/>
    </location>
</feature>
<proteinExistence type="predicted"/>
<name>A0A8S1N4D0_9CILI</name>
<gene>
    <name evidence="2" type="ORF">PSON_ATCC_30995.1.T0450329</name>
</gene>
<dbReference type="AlphaFoldDB" id="A0A8S1N4D0"/>
<feature type="compositionally biased region" description="Polar residues" evidence="1">
    <location>
        <begin position="35"/>
        <end position="58"/>
    </location>
</feature>
<reference evidence="2" key="1">
    <citation type="submission" date="2021-01" db="EMBL/GenBank/DDBJ databases">
        <authorList>
            <consortium name="Genoscope - CEA"/>
            <person name="William W."/>
        </authorList>
    </citation>
    <scope>NUCLEOTIDE SEQUENCE</scope>
</reference>
<evidence type="ECO:0000313" key="3">
    <source>
        <dbReference type="Proteomes" id="UP000692954"/>
    </source>
</evidence>
<comment type="caution">
    <text evidence="2">The sequence shown here is derived from an EMBL/GenBank/DDBJ whole genome shotgun (WGS) entry which is preliminary data.</text>
</comment>
<organism evidence="2 3">
    <name type="scientific">Paramecium sonneborni</name>
    <dbReference type="NCBI Taxonomy" id="65129"/>
    <lineage>
        <taxon>Eukaryota</taxon>
        <taxon>Sar</taxon>
        <taxon>Alveolata</taxon>
        <taxon>Ciliophora</taxon>
        <taxon>Intramacronucleata</taxon>
        <taxon>Oligohymenophorea</taxon>
        <taxon>Peniculida</taxon>
        <taxon>Parameciidae</taxon>
        <taxon>Paramecium</taxon>
    </lineage>
</organism>
<dbReference type="Proteomes" id="UP000692954">
    <property type="component" value="Unassembled WGS sequence"/>
</dbReference>
<keyword evidence="3" id="KW-1185">Reference proteome</keyword>